<evidence type="ECO:0000256" key="7">
    <source>
        <dbReference type="ARBA" id="ARBA00022840"/>
    </source>
</evidence>
<keyword evidence="3" id="KW-0723">Serine/threonine-protein kinase</keyword>
<dbReference type="EC" id="2.7.11.1" evidence="2"/>
<keyword evidence="10" id="KW-0175">Coiled coil</keyword>
<sequence length="539" mass="61283">MLKFQEAAKCVSGPIALSAYPKTLIARRYVVQQKLGSGSFGTVYLVSDKKAKQGEELKVLKEISVGELNPNETVQANLEAQLLSKLDHPAIVKFHASFVEQDNFCIITEYCEGRDLDCKIQEYKEAGKTFPESQIIEWFIQLLLGVDYMHERKILHRDLKSKNIFLKNNLLKIGDFGVSRLLMGSCDLATTLTGTPHYMSPEALKHQGYNTKSDIWSLACILYEMCCMNHAFTGSNFLSIVLKIVEGDTPSLPQRYPRELNTIMERMLNKSPSLRPSAIEILKIPYIDEQLQHLMCRYSEMTLEDKNLNCQEEAAQIINAMQKKIHLQTLRALSEVQKMTPRERMRLRKLQAADEKARKLKKLAEEKYEENNKRMQELRSRNSEQLTIDVLHESDDLTSENLPESQPIPSLDLGPLESSIEDTTADLGDHGIPEDPLVAEEYYADAFDSCSGESEEEEEEIVFSGPEEEVKDEGPQPAYRTIQQDSDIEALVRCLENVLGCTSPDQPCRSWEHKCLRRSITTSREQGTRMPAKPRSGQL</sequence>
<keyword evidence="4" id="KW-0808">Transferase</keyword>
<dbReference type="SMART" id="SM00220">
    <property type="entry name" value="S_TKc"/>
    <property type="match status" value="1"/>
</dbReference>
<protein>
    <recommendedName>
        <fullName evidence="2">non-specific serine/threonine protein kinase</fullName>
        <ecNumber evidence="2">2.7.11.1</ecNumber>
    </recommendedName>
</protein>
<reference evidence="14" key="1">
    <citation type="submission" date="2025-08" db="UniProtKB">
        <authorList>
            <consortium name="RefSeq"/>
        </authorList>
    </citation>
    <scope>IDENTIFICATION</scope>
    <source>
        <tissue evidence="14">Blood</tissue>
    </source>
</reference>
<dbReference type="InterPro" id="IPR011009">
    <property type="entry name" value="Kinase-like_dom_sf"/>
</dbReference>
<dbReference type="InterPro" id="IPR000719">
    <property type="entry name" value="Prot_kinase_dom"/>
</dbReference>
<dbReference type="CDD" id="cd08222">
    <property type="entry name" value="STKc_Nek11"/>
    <property type="match status" value="1"/>
</dbReference>
<evidence type="ECO:0000256" key="10">
    <source>
        <dbReference type="SAM" id="Coils"/>
    </source>
</evidence>
<evidence type="ECO:0000256" key="8">
    <source>
        <dbReference type="ARBA" id="ARBA00047899"/>
    </source>
</evidence>
<keyword evidence="13" id="KW-1185">Reference proteome</keyword>
<feature type="region of interest" description="Disordered" evidence="11">
    <location>
        <begin position="520"/>
        <end position="539"/>
    </location>
</feature>
<evidence type="ECO:0000256" key="6">
    <source>
        <dbReference type="ARBA" id="ARBA00022777"/>
    </source>
</evidence>
<evidence type="ECO:0000313" key="13">
    <source>
        <dbReference type="Proteomes" id="UP001652583"/>
    </source>
</evidence>
<dbReference type="Gene3D" id="3.30.200.20">
    <property type="entry name" value="Phosphorylase Kinase, domain 1"/>
    <property type="match status" value="1"/>
</dbReference>
<dbReference type="PANTHER" id="PTHR44899">
    <property type="entry name" value="CAMK FAMILY PROTEIN KINASE"/>
    <property type="match status" value="1"/>
</dbReference>
<dbReference type="InterPro" id="IPR051131">
    <property type="entry name" value="NEK_Ser/Thr_kinase_NIMA"/>
</dbReference>
<comment type="catalytic activity">
    <reaction evidence="8">
        <text>L-threonyl-[protein] + ATP = O-phospho-L-threonyl-[protein] + ADP + H(+)</text>
        <dbReference type="Rhea" id="RHEA:46608"/>
        <dbReference type="Rhea" id="RHEA-COMP:11060"/>
        <dbReference type="Rhea" id="RHEA-COMP:11605"/>
        <dbReference type="ChEBI" id="CHEBI:15378"/>
        <dbReference type="ChEBI" id="CHEBI:30013"/>
        <dbReference type="ChEBI" id="CHEBI:30616"/>
        <dbReference type="ChEBI" id="CHEBI:61977"/>
        <dbReference type="ChEBI" id="CHEBI:456216"/>
        <dbReference type="EC" id="2.7.11.1"/>
    </reaction>
</comment>
<feature type="coiled-coil region" evidence="10">
    <location>
        <begin position="347"/>
        <end position="381"/>
    </location>
</feature>
<dbReference type="InterPro" id="IPR008271">
    <property type="entry name" value="Ser/Thr_kinase_AS"/>
</dbReference>
<dbReference type="Gene3D" id="1.10.510.10">
    <property type="entry name" value="Transferase(Phosphotransferase) domain 1"/>
    <property type="match status" value="1"/>
</dbReference>
<dbReference type="PROSITE" id="PS00108">
    <property type="entry name" value="PROTEIN_KINASE_ST"/>
    <property type="match status" value="1"/>
</dbReference>
<dbReference type="PROSITE" id="PS50011">
    <property type="entry name" value="PROTEIN_KINASE_DOM"/>
    <property type="match status" value="1"/>
</dbReference>
<evidence type="ECO:0000256" key="9">
    <source>
        <dbReference type="ARBA" id="ARBA00048679"/>
    </source>
</evidence>
<evidence type="ECO:0000313" key="14">
    <source>
        <dbReference type="RefSeq" id="XP_053077439.1"/>
    </source>
</evidence>
<feature type="domain" description="Protein kinase" evidence="12">
    <location>
        <begin position="29"/>
        <end position="287"/>
    </location>
</feature>
<evidence type="ECO:0000259" key="12">
    <source>
        <dbReference type="PROSITE" id="PS50011"/>
    </source>
</evidence>
<evidence type="ECO:0000256" key="5">
    <source>
        <dbReference type="ARBA" id="ARBA00022741"/>
    </source>
</evidence>
<feature type="compositionally biased region" description="Polar residues" evidence="11">
    <location>
        <begin position="399"/>
        <end position="408"/>
    </location>
</feature>
<gene>
    <name evidence="14" type="primary">NEK11</name>
</gene>
<proteinExistence type="inferred from homology"/>
<evidence type="ECO:0000256" key="11">
    <source>
        <dbReference type="SAM" id="MobiDB-lite"/>
    </source>
</evidence>
<keyword evidence="5" id="KW-0547">Nucleotide-binding</keyword>
<dbReference type="RefSeq" id="XP_053077439.1">
    <property type="nucleotide sequence ID" value="XM_053221464.1"/>
</dbReference>
<keyword evidence="7" id="KW-0067">ATP-binding</keyword>
<dbReference type="Proteomes" id="UP001652583">
    <property type="component" value="Chromosome C2"/>
</dbReference>
<dbReference type="PANTHER" id="PTHR44899:SF8">
    <property type="entry name" value="NIMA-RELATED KINASE 11"/>
    <property type="match status" value="1"/>
</dbReference>
<evidence type="ECO:0000256" key="3">
    <source>
        <dbReference type="ARBA" id="ARBA00022527"/>
    </source>
</evidence>
<dbReference type="SUPFAM" id="SSF56112">
    <property type="entry name" value="Protein kinase-like (PK-like)"/>
    <property type="match status" value="1"/>
</dbReference>
<dbReference type="Pfam" id="PF00069">
    <property type="entry name" value="Pkinase"/>
    <property type="match status" value="1"/>
</dbReference>
<evidence type="ECO:0000256" key="4">
    <source>
        <dbReference type="ARBA" id="ARBA00022679"/>
    </source>
</evidence>
<name>A0ABM3Q0J8_ACIJB</name>
<dbReference type="GeneID" id="106971600"/>
<organism evidence="13 14">
    <name type="scientific">Acinonyx jubatus</name>
    <name type="common">Cheetah</name>
    <dbReference type="NCBI Taxonomy" id="32536"/>
    <lineage>
        <taxon>Eukaryota</taxon>
        <taxon>Metazoa</taxon>
        <taxon>Chordata</taxon>
        <taxon>Craniata</taxon>
        <taxon>Vertebrata</taxon>
        <taxon>Euteleostomi</taxon>
        <taxon>Mammalia</taxon>
        <taxon>Eutheria</taxon>
        <taxon>Laurasiatheria</taxon>
        <taxon>Carnivora</taxon>
        <taxon>Feliformia</taxon>
        <taxon>Felidae</taxon>
        <taxon>Felinae</taxon>
        <taxon>Acinonyx</taxon>
    </lineage>
</organism>
<keyword evidence="6 14" id="KW-0418">Kinase</keyword>
<evidence type="ECO:0000256" key="2">
    <source>
        <dbReference type="ARBA" id="ARBA00012513"/>
    </source>
</evidence>
<dbReference type="GO" id="GO:0016301">
    <property type="term" value="F:kinase activity"/>
    <property type="evidence" value="ECO:0007669"/>
    <property type="project" value="UniProtKB-KW"/>
</dbReference>
<feature type="region of interest" description="Disordered" evidence="11">
    <location>
        <begin position="395"/>
        <end position="415"/>
    </location>
</feature>
<comment type="catalytic activity">
    <reaction evidence="9">
        <text>L-seryl-[protein] + ATP = O-phospho-L-seryl-[protein] + ADP + H(+)</text>
        <dbReference type="Rhea" id="RHEA:17989"/>
        <dbReference type="Rhea" id="RHEA-COMP:9863"/>
        <dbReference type="Rhea" id="RHEA-COMP:11604"/>
        <dbReference type="ChEBI" id="CHEBI:15378"/>
        <dbReference type="ChEBI" id="CHEBI:29999"/>
        <dbReference type="ChEBI" id="CHEBI:30616"/>
        <dbReference type="ChEBI" id="CHEBI:83421"/>
        <dbReference type="ChEBI" id="CHEBI:456216"/>
        <dbReference type="EC" id="2.7.11.1"/>
    </reaction>
</comment>
<accession>A0ABM3Q0J8</accession>
<evidence type="ECO:0000256" key="1">
    <source>
        <dbReference type="ARBA" id="ARBA00010886"/>
    </source>
</evidence>
<comment type="similarity">
    <text evidence="1">Belongs to the protein kinase superfamily. NEK Ser/Thr protein kinase family. NIMA subfamily.</text>
</comment>